<dbReference type="InterPro" id="IPR013766">
    <property type="entry name" value="Thioredoxin_domain"/>
</dbReference>
<dbReference type="InterPro" id="IPR036869">
    <property type="entry name" value="J_dom_sf"/>
</dbReference>
<dbReference type="Gene3D" id="3.40.30.10">
    <property type="entry name" value="Glutaredoxin"/>
    <property type="match status" value="5"/>
</dbReference>
<dbReference type="Gene3D" id="1.10.287.110">
    <property type="entry name" value="DnaJ domain"/>
    <property type="match status" value="1"/>
</dbReference>
<dbReference type="InterPro" id="IPR001623">
    <property type="entry name" value="DnaJ_domain"/>
</dbReference>
<dbReference type="SMART" id="SM00271">
    <property type="entry name" value="DnaJ"/>
    <property type="match status" value="1"/>
</dbReference>
<dbReference type="PROSITE" id="PS51352">
    <property type="entry name" value="THIOREDOXIN_2"/>
    <property type="match status" value="2"/>
</dbReference>
<dbReference type="Pfam" id="PF00085">
    <property type="entry name" value="Thioredoxin"/>
    <property type="match status" value="4"/>
</dbReference>
<dbReference type="CDD" id="cd06257">
    <property type="entry name" value="DnaJ"/>
    <property type="match status" value="1"/>
</dbReference>
<evidence type="ECO:0000313" key="5">
    <source>
        <dbReference type="Proteomes" id="UP000515204"/>
    </source>
</evidence>
<dbReference type="GeneID" id="106746077"/>
<protein>
    <recommendedName>
        <fullName evidence="1">DnaJ homolog subfamily C member 10</fullName>
    </recommendedName>
</protein>
<sequence length="771" mass="88907">MYKVILTFFVTISLIHGEDYYEILGISKTAGQDEIRKAFKKLAIIHHPDKNSDDPNAHDKFIQLTMAYEVLKEPDSRRKYDLYGKDGLDISDKKQTYHSWSYYQDNFDIYEDDQYVVTLEKHDYFESVTNSDSTWFVNFYSPMCSHCHHLAPVWKEVAKLLDGVVKIAAVNCEDNWHLCHQVGIRAYPTLFHFKKNSQHGTHYTGRHTQEAIVQFALDRQNIHLPEISKSQWKLILRGMETERPMLVFICGGQQNCFTSEEKLTVAAIFDKVIDVKIFVCEDGNWGHRKISYNTHAVYLPIYNASSWEPIFLNDFPDLNTLIEKLLDQLPTPQELTENNFENIKETDTAWLICFYLGDSAAADTQMKKLSTVNINFGKINCGRNGQLCSKLGVNRYPIWGVLKPGGAFELHHGKNTNNDIIKFVQISAKATNVRALTAVEILSILQRNSGNEVWFLDWYAPWCPPCIHFLSELRRASLEFDVSIVRFGTIDCTVHAMLCRQYNIHSYPTAMLINGSNTHQFTVQKTATNVIQFINERRNPSVIELTSENFHRKLAKKKSKVMWIVDYFAPWCGPCQRLAPEWIIVAKSLSDLSFINVASVNCEVEASLCASQGVRSYPNIRLYPIGSEGLNTVALYNGKRDSLSILTWITTLLPKKVRDLNSSEYREIFNSKHMWIVDFYVPRCGHCQRMEPQFAIAAQLVEKVRFGRINCNFYMYDCEQANIQIFPTLILYKLRRNNSYDGVRIIGTTAKTIRDEILETITNSRIKHDEL</sequence>
<dbReference type="InterPro" id="IPR052460">
    <property type="entry name" value="ER_disulfide_reductase"/>
</dbReference>
<proteinExistence type="predicted"/>
<dbReference type="GO" id="GO:0051787">
    <property type="term" value="F:misfolded protein binding"/>
    <property type="evidence" value="ECO:0007669"/>
    <property type="project" value="TreeGrafter"/>
</dbReference>
<feature type="domain" description="Thioredoxin" evidence="4">
    <location>
        <begin position="512"/>
        <end position="654"/>
    </location>
</feature>
<organism evidence="5 6">
    <name type="scientific">Dinoponera quadriceps</name>
    <name type="common">South American ant</name>
    <dbReference type="NCBI Taxonomy" id="609295"/>
    <lineage>
        <taxon>Eukaryota</taxon>
        <taxon>Metazoa</taxon>
        <taxon>Ecdysozoa</taxon>
        <taxon>Arthropoda</taxon>
        <taxon>Hexapoda</taxon>
        <taxon>Insecta</taxon>
        <taxon>Pterygota</taxon>
        <taxon>Neoptera</taxon>
        <taxon>Endopterygota</taxon>
        <taxon>Hymenoptera</taxon>
        <taxon>Apocrita</taxon>
        <taxon>Aculeata</taxon>
        <taxon>Formicoidea</taxon>
        <taxon>Formicidae</taxon>
        <taxon>Ponerinae</taxon>
        <taxon>Ponerini</taxon>
        <taxon>Dinoponera</taxon>
    </lineage>
</organism>
<dbReference type="SUPFAM" id="SSF52833">
    <property type="entry name" value="Thioredoxin-like"/>
    <property type="match status" value="5"/>
</dbReference>
<dbReference type="InterPro" id="IPR017937">
    <property type="entry name" value="Thioredoxin_CS"/>
</dbReference>
<dbReference type="GO" id="GO:0015035">
    <property type="term" value="F:protein-disulfide reductase activity"/>
    <property type="evidence" value="ECO:0007669"/>
    <property type="project" value="TreeGrafter"/>
</dbReference>
<dbReference type="AlphaFoldDB" id="A0A6P3XID3"/>
<evidence type="ECO:0000256" key="1">
    <source>
        <dbReference type="ARBA" id="ARBA00020920"/>
    </source>
</evidence>
<name>A0A6P3XID3_DINQU</name>
<dbReference type="RefSeq" id="XP_014477753.1">
    <property type="nucleotide sequence ID" value="XM_014622267.1"/>
</dbReference>
<evidence type="ECO:0000313" key="6">
    <source>
        <dbReference type="RefSeq" id="XP_014477753.1"/>
    </source>
</evidence>
<evidence type="ECO:0000259" key="4">
    <source>
        <dbReference type="PROSITE" id="PS51352"/>
    </source>
</evidence>
<dbReference type="SUPFAM" id="SSF46565">
    <property type="entry name" value="Chaperone J-domain"/>
    <property type="match status" value="1"/>
</dbReference>
<keyword evidence="5" id="KW-1185">Reference proteome</keyword>
<evidence type="ECO:0000256" key="2">
    <source>
        <dbReference type="SAM" id="SignalP"/>
    </source>
</evidence>
<dbReference type="InterPro" id="IPR036249">
    <property type="entry name" value="Thioredoxin-like_sf"/>
</dbReference>
<dbReference type="GO" id="GO:0005788">
    <property type="term" value="C:endoplasmic reticulum lumen"/>
    <property type="evidence" value="ECO:0007669"/>
    <property type="project" value="TreeGrafter"/>
</dbReference>
<dbReference type="Pfam" id="PF00226">
    <property type="entry name" value="DnaJ"/>
    <property type="match status" value="1"/>
</dbReference>
<keyword evidence="2" id="KW-0732">Signal</keyword>
<feature type="signal peptide" evidence="2">
    <location>
        <begin position="1"/>
        <end position="17"/>
    </location>
</feature>
<dbReference type="Proteomes" id="UP000515204">
    <property type="component" value="Unplaced"/>
</dbReference>
<accession>A0A6P3XID3</accession>
<reference evidence="6" key="1">
    <citation type="submission" date="2025-08" db="UniProtKB">
        <authorList>
            <consortium name="RefSeq"/>
        </authorList>
    </citation>
    <scope>IDENTIFICATION</scope>
</reference>
<feature type="domain" description="Thioredoxin" evidence="4">
    <location>
        <begin position="88"/>
        <end position="221"/>
    </location>
</feature>
<gene>
    <name evidence="6" type="primary">LOC106746077</name>
</gene>
<dbReference type="CDD" id="cd02961">
    <property type="entry name" value="PDI_a_family"/>
    <property type="match status" value="1"/>
</dbReference>
<dbReference type="GO" id="GO:0036498">
    <property type="term" value="P:IRE1-mediated unfolded protein response"/>
    <property type="evidence" value="ECO:0007669"/>
    <property type="project" value="TreeGrafter"/>
</dbReference>
<dbReference type="PANTHER" id="PTHR44340">
    <property type="entry name" value="DNAJ HOMOLOG SUBFAMILY C MEMBER 10"/>
    <property type="match status" value="1"/>
</dbReference>
<dbReference type="PANTHER" id="PTHR44340:SF1">
    <property type="entry name" value="DNAJ HOMOLOG SUBFAMILY C MEMBER 10"/>
    <property type="match status" value="1"/>
</dbReference>
<feature type="chain" id="PRO_5028259195" description="DnaJ homolog subfamily C member 10" evidence="2">
    <location>
        <begin position="18"/>
        <end position="771"/>
    </location>
</feature>
<dbReference type="GO" id="GO:0016671">
    <property type="term" value="F:oxidoreductase activity, acting on a sulfur group of donors, disulfide as acceptor"/>
    <property type="evidence" value="ECO:0007669"/>
    <property type="project" value="TreeGrafter"/>
</dbReference>
<feature type="domain" description="J" evidence="3">
    <location>
        <begin position="19"/>
        <end position="84"/>
    </location>
</feature>
<dbReference type="PRINTS" id="PR00625">
    <property type="entry name" value="JDOMAIN"/>
</dbReference>
<dbReference type="PROSITE" id="PS00194">
    <property type="entry name" value="THIOREDOXIN_1"/>
    <property type="match status" value="1"/>
</dbReference>
<dbReference type="KEGG" id="dqu:106746077"/>
<dbReference type="OrthoDB" id="5810603at2759"/>
<evidence type="ECO:0000259" key="3">
    <source>
        <dbReference type="PROSITE" id="PS50076"/>
    </source>
</evidence>
<dbReference type="PROSITE" id="PS50076">
    <property type="entry name" value="DNAJ_2"/>
    <property type="match status" value="1"/>
</dbReference>
<dbReference type="PRINTS" id="PR00421">
    <property type="entry name" value="THIOREDOXIN"/>
</dbReference>